<dbReference type="Proteomes" id="UP000664658">
    <property type="component" value="Unassembled WGS sequence"/>
</dbReference>
<keyword evidence="5" id="KW-0624">Polysaccharide degradation</keyword>
<organism evidence="8 9">
    <name type="scientific">Plesiomonas shigelloides</name>
    <name type="common">Aeromonas shigelloides</name>
    <dbReference type="NCBI Taxonomy" id="703"/>
    <lineage>
        <taxon>Bacteria</taxon>
        <taxon>Pseudomonadati</taxon>
        <taxon>Pseudomonadota</taxon>
        <taxon>Gammaproteobacteria</taxon>
        <taxon>Enterobacterales</taxon>
        <taxon>Enterobacteriaceae</taxon>
        <taxon>Plesiomonas</taxon>
    </lineage>
</organism>
<dbReference type="Gene3D" id="1.50.10.10">
    <property type="match status" value="1"/>
</dbReference>
<accession>A0A8I1W8G6</accession>
<dbReference type="InterPro" id="IPR008928">
    <property type="entry name" value="6-hairpin_glycosidase_sf"/>
</dbReference>
<feature type="domain" description="Glycoside hydrolase family 9" evidence="6">
    <location>
        <begin position="97"/>
        <end position="500"/>
    </location>
</feature>
<evidence type="ECO:0000256" key="3">
    <source>
        <dbReference type="ARBA" id="ARBA00023277"/>
    </source>
</evidence>
<evidence type="ECO:0000259" key="6">
    <source>
        <dbReference type="Pfam" id="PF00759"/>
    </source>
</evidence>
<sequence>MLLVNHLGYERHGAKQAVLQAPPGLRGQQAGLYREEDQVVVSQVAIVSQGAVPGWKNRYFYTLDFSDFQGCGRFYLQCGDYRSHTFTIGDGLALHTTLSDVLHYFKSQRCSGRYDLHDRQAHFFDQPERNPVDLHGGWYDASGDVSKYLSHLSYANYMNPQQTPLVVWSLLQASELLANDSALKIQNLYHRLLDEALFGADFLVRMQDPDGYFYMTLFDRWSKQPQQREICSYATQAGHKATSYQAAFRQGGGMAIAALADASRQPRHGEYQQDDYLRAALSGYWHLREYNHQYLDDGCENILDEYCALLAASALYRATQDTRLQQESQYWAERLMQRQCSDAQYPHYWSANADGSRPFFHASDAGLPVLALVYHLQHSALPAQQAALQQTLRQAVEFELHITAEPFNPFGYPCQYVKGTHSEKRRSFFIPHDNESGYWWQGENARLASLASMAYAAKPYTNAEQQSALTHYANDALHWILGRNPFDICMLDGTGHHNPTYLDAFPNAKGGVCNGITGGFEDEADLDFKPQPYDEDILQNWRWGEQWIPHAAWYLLAITYQYKEAHHV</sequence>
<name>A0A8I1W8G6_PLESH</name>
<comment type="caution">
    <text evidence="8">The sequence shown here is derived from an EMBL/GenBank/DDBJ whole genome shotgun (WGS) entry which is preliminary data.</text>
</comment>
<dbReference type="GO" id="GO:0000272">
    <property type="term" value="P:polysaccharide catabolic process"/>
    <property type="evidence" value="ECO:0007669"/>
    <property type="project" value="UniProtKB-KW"/>
</dbReference>
<reference evidence="8" key="1">
    <citation type="submission" date="2021-03" db="EMBL/GenBank/DDBJ databases">
        <title>Plesiomonas shigelloides zfcc0051, isolated from zebrafish feces.</title>
        <authorList>
            <person name="Vanderhoek Z."/>
            <person name="Gaulke C."/>
        </authorList>
    </citation>
    <scope>NUCLEOTIDE SEQUENCE</scope>
    <source>
        <strain evidence="8">Zfcc0051</strain>
    </source>
</reference>
<dbReference type="SUPFAM" id="SSF48208">
    <property type="entry name" value="Six-hairpin glycosidases"/>
    <property type="match status" value="1"/>
</dbReference>
<feature type="domain" description="Cellulase Ig-like" evidence="7">
    <location>
        <begin position="4"/>
        <end position="82"/>
    </location>
</feature>
<dbReference type="RefSeq" id="WP_207542257.1">
    <property type="nucleotide sequence ID" value="NZ_JAFNAA010000012.1"/>
</dbReference>
<evidence type="ECO:0000256" key="4">
    <source>
        <dbReference type="ARBA" id="ARBA00023295"/>
    </source>
</evidence>
<gene>
    <name evidence="8" type="ORF">J2R62_11570</name>
</gene>
<evidence type="ECO:0000313" key="8">
    <source>
        <dbReference type="EMBL" id="MBO1108846.1"/>
    </source>
</evidence>
<dbReference type="Gene3D" id="2.60.40.10">
    <property type="entry name" value="Immunoglobulins"/>
    <property type="match status" value="1"/>
</dbReference>
<evidence type="ECO:0000256" key="5">
    <source>
        <dbReference type="ARBA" id="ARBA00023326"/>
    </source>
</evidence>
<keyword evidence="2 8" id="KW-0378">Hydrolase</keyword>
<keyword evidence="3" id="KW-0119">Carbohydrate metabolism</keyword>
<dbReference type="PANTHER" id="PTHR22298">
    <property type="entry name" value="ENDO-1,4-BETA-GLUCANASE"/>
    <property type="match status" value="1"/>
</dbReference>
<protein>
    <submittedName>
        <fullName evidence="8">Glycoside hydrolase family 9 protein</fullName>
    </submittedName>
</protein>
<dbReference type="Pfam" id="PF00759">
    <property type="entry name" value="Glyco_hydro_9"/>
    <property type="match status" value="1"/>
</dbReference>
<keyword evidence="4" id="KW-0326">Glycosidase</keyword>
<dbReference type="GO" id="GO:0008810">
    <property type="term" value="F:cellulase activity"/>
    <property type="evidence" value="ECO:0007669"/>
    <property type="project" value="InterPro"/>
</dbReference>
<dbReference type="EMBL" id="JAFNAA010000012">
    <property type="protein sequence ID" value="MBO1108846.1"/>
    <property type="molecule type" value="Genomic_DNA"/>
</dbReference>
<dbReference type="InterPro" id="IPR014756">
    <property type="entry name" value="Ig_E-set"/>
</dbReference>
<proteinExistence type="inferred from homology"/>
<dbReference type="SUPFAM" id="SSF81296">
    <property type="entry name" value="E set domains"/>
    <property type="match status" value="1"/>
</dbReference>
<evidence type="ECO:0000313" key="9">
    <source>
        <dbReference type="Proteomes" id="UP000664658"/>
    </source>
</evidence>
<comment type="similarity">
    <text evidence="1">Belongs to the glycosyl hydrolase 9 (cellulase E) family.</text>
</comment>
<dbReference type="CDD" id="cd02850">
    <property type="entry name" value="E_set_Cellulase_N"/>
    <property type="match status" value="1"/>
</dbReference>
<dbReference type="AlphaFoldDB" id="A0A8I1W8G6"/>
<dbReference type="InterPro" id="IPR001701">
    <property type="entry name" value="Glyco_hydro_9"/>
</dbReference>
<dbReference type="InterPro" id="IPR004197">
    <property type="entry name" value="Cellulase_Ig-like"/>
</dbReference>
<dbReference type="InterPro" id="IPR013783">
    <property type="entry name" value="Ig-like_fold"/>
</dbReference>
<dbReference type="Pfam" id="PF02927">
    <property type="entry name" value="CelD_N"/>
    <property type="match status" value="1"/>
</dbReference>
<evidence type="ECO:0000256" key="2">
    <source>
        <dbReference type="ARBA" id="ARBA00022801"/>
    </source>
</evidence>
<dbReference type="InterPro" id="IPR012341">
    <property type="entry name" value="6hp_glycosidase-like_sf"/>
</dbReference>
<evidence type="ECO:0000259" key="7">
    <source>
        <dbReference type="Pfam" id="PF02927"/>
    </source>
</evidence>
<evidence type="ECO:0000256" key="1">
    <source>
        <dbReference type="ARBA" id="ARBA00007072"/>
    </source>
</evidence>